<sequence>MMPLQVVSRRGFLRLYRLGITAYVRYYYSVDKVMIA</sequence>
<name>A0A8S5TKP3_9CAUD</name>
<protein>
    <submittedName>
        <fullName evidence="1">Uncharacterized protein</fullName>
    </submittedName>
</protein>
<organism evidence="1">
    <name type="scientific">Podoviridae sp. ctz6O13</name>
    <dbReference type="NCBI Taxonomy" id="2827757"/>
    <lineage>
        <taxon>Viruses</taxon>
        <taxon>Duplodnaviria</taxon>
        <taxon>Heunggongvirae</taxon>
        <taxon>Uroviricota</taxon>
        <taxon>Caudoviricetes</taxon>
    </lineage>
</organism>
<proteinExistence type="predicted"/>
<reference evidence="1" key="1">
    <citation type="journal article" date="2021" name="Proc. Natl. Acad. Sci. U.S.A.">
        <title>A Catalog of Tens of Thousands of Viruses from Human Metagenomes Reveals Hidden Associations with Chronic Diseases.</title>
        <authorList>
            <person name="Tisza M.J."/>
            <person name="Buck C.B."/>
        </authorList>
    </citation>
    <scope>NUCLEOTIDE SEQUENCE</scope>
    <source>
        <strain evidence="1">Ctz6O13</strain>
    </source>
</reference>
<accession>A0A8S5TKP3</accession>
<evidence type="ECO:0000313" key="1">
    <source>
        <dbReference type="EMBL" id="DAF63696.1"/>
    </source>
</evidence>
<dbReference type="EMBL" id="BK032843">
    <property type="protein sequence ID" value="DAF63696.1"/>
    <property type="molecule type" value="Genomic_DNA"/>
</dbReference>